<protein>
    <submittedName>
        <fullName evidence="4">Response regulator receiver domain-containing protein</fullName>
    </submittedName>
</protein>
<dbReference type="EMBL" id="FMZO01000005">
    <property type="protein sequence ID" value="SDC97534.1"/>
    <property type="molecule type" value="Genomic_DNA"/>
</dbReference>
<keyword evidence="5" id="KW-1185">Reference proteome</keyword>
<gene>
    <name evidence="4" type="ORF">SAMN04487894_10578</name>
</gene>
<evidence type="ECO:0000259" key="3">
    <source>
        <dbReference type="PROSITE" id="PS50110"/>
    </source>
</evidence>
<dbReference type="PANTHER" id="PTHR44591">
    <property type="entry name" value="STRESS RESPONSE REGULATOR PROTEIN 1"/>
    <property type="match status" value="1"/>
</dbReference>
<dbReference type="InterPro" id="IPR050595">
    <property type="entry name" value="Bact_response_regulator"/>
</dbReference>
<dbReference type="Gene3D" id="3.40.50.2300">
    <property type="match status" value="1"/>
</dbReference>
<dbReference type="RefSeq" id="WP_008582779.1">
    <property type="nucleotide sequence ID" value="NZ_FMZO01000005.1"/>
</dbReference>
<dbReference type="STRING" id="1285928.SAMN04487894_10578"/>
<organism evidence="4 5">
    <name type="scientific">Niabella drilacis (strain DSM 25811 / CCM 8410 / CCUG 62505 / LMG 26954 / E90)</name>
    <dbReference type="NCBI Taxonomy" id="1285928"/>
    <lineage>
        <taxon>Bacteria</taxon>
        <taxon>Pseudomonadati</taxon>
        <taxon>Bacteroidota</taxon>
        <taxon>Chitinophagia</taxon>
        <taxon>Chitinophagales</taxon>
        <taxon>Chitinophagaceae</taxon>
        <taxon>Niabella</taxon>
    </lineage>
</organism>
<dbReference type="PROSITE" id="PS50110">
    <property type="entry name" value="RESPONSE_REGULATORY"/>
    <property type="match status" value="1"/>
</dbReference>
<feature type="domain" description="Response regulatory" evidence="3">
    <location>
        <begin position="4"/>
        <end position="116"/>
    </location>
</feature>
<dbReference type="Proteomes" id="UP000198757">
    <property type="component" value="Unassembled WGS sequence"/>
</dbReference>
<evidence type="ECO:0000313" key="5">
    <source>
        <dbReference type="Proteomes" id="UP000198757"/>
    </source>
</evidence>
<dbReference type="PANTHER" id="PTHR44591:SF3">
    <property type="entry name" value="RESPONSE REGULATORY DOMAIN-CONTAINING PROTEIN"/>
    <property type="match status" value="1"/>
</dbReference>
<proteinExistence type="predicted"/>
<evidence type="ECO:0000256" key="1">
    <source>
        <dbReference type="ARBA" id="ARBA00022553"/>
    </source>
</evidence>
<keyword evidence="1 2" id="KW-0597">Phosphoprotein</keyword>
<dbReference type="Pfam" id="PF00072">
    <property type="entry name" value="Response_reg"/>
    <property type="match status" value="1"/>
</dbReference>
<sequence>MKKDVLIIEDDDDIRYLIEYILKGALYKVRTGTSAKDLNDALAVKLPDIIILDIMLPDGNGIDLCKKIKGNGLTNHIPVIIMSAYQFSNVEDACAEAFINKPFGIHEVITAVEQVS</sequence>
<dbReference type="GO" id="GO:0000160">
    <property type="term" value="P:phosphorelay signal transduction system"/>
    <property type="evidence" value="ECO:0007669"/>
    <property type="project" value="InterPro"/>
</dbReference>
<dbReference type="InterPro" id="IPR011006">
    <property type="entry name" value="CheY-like_superfamily"/>
</dbReference>
<name>A0A1G6QZX2_NIADE</name>
<evidence type="ECO:0000313" key="4">
    <source>
        <dbReference type="EMBL" id="SDC97534.1"/>
    </source>
</evidence>
<accession>A0A1G6QZX2</accession>
<dbReference type="SUPFAM" id="SSF52172">
    <property type="entry name" value="CheY-like"/>
    <property type="match status" value="1"/>
</dbReference>
<dbReference type="AlphaFoldDB" id="A0A1G6QZX2"/>
<evidence type="ECO:0000256" key="2">
    <source>
        <dbReference type="PROSITE-ProRule" id="PRU00169"/>
    </source>
</evidence>
<reference evidence="5" key="1">
    <citation type="submission" date="2016-10" db="EMBL/GenBank/DDBJ databases">
        <authorList>
            <person name="Varghese N."/>
            <person name="Submissions S."/>
        </authorList>
    </citation>
    <scope>NUCLEOTIDE SEQUENCE [LARGE SCALE GENOMIC DNA]</scope>
    <source>
        <strain evidence="5">DSM 25811 / CCM 8410 / LMG 26954 / E90</strain>
    </source>
</reference>
<feature type="modified residue" description="4-aspartylphosphate" evidence="2">
    <location>
        <position position="53"/>
    </location>
</feature>
<dbReference type="InterPro" id="IPR001789">
    <property type="entry name" value="Sig_transdc_resp-reg_receiver"/>
</dbReference>
<dbReference type="SMART" id="SM00448">
    <property type="entry name" value="REC"/>
    <property type="match status" value="1"/>
</dbReference>